<evidence type="ECO:0000313" key="2">
    <source>
        <dbReference type="Proteomes" id="UP001056778"/>
    </source>
</evidence>
<gene>
    <name evidence="1" type="ORF">MML48_2g00018553</name>
</gene>
<reference evidence="1" key="1">
    <citation type="submission" date="2022-04" db="EMBL/GenBank/DDBJ databases">
        <title>Chromosome-scale genome assembly of Holotrichia oblita Faldermann.</title>
        <authorList>
            <person name="Rongchong L."/>
        </authorList>
    </citation>
    <scope>NUCLEOTIDE SEQUENCE</scope>
    <source>
        <strain evidence="1">81SQS9</strain>
    </source>
</reference>
<organism evidence="1 2">
    <name type="scientific">Holotrichia oblita</name>
    <name type="common">Chafer beetle</name>
    <dbReference type="NCBI Taxonomy" id="644536"/>
    <lineage>
        <taxon>Eukaryota</taxon>
        <taxon>Metazoa</taxon>
        <taxon>Ecdysozoa</taxon>
        <taxon>Arthropoda</taxon>
        <taxon>Hexapoda</taxon>
        <taxon>Insecta</taxon>
        <taxon>Pterygota</taxon>
        <taxon>Neoptera</taxon>
        <taxon>Endopterygota</taxon>
        <taxon>Coleoptera</taxon>
        <taxon>Polyphaga</taxon>
        <taxon>Scarabaeiformia</taxon>
        <taxon>Scarabaeidae</taxon>
        <taxon>Melolonthinae</taxon>
        <taxon>Holotrichia</taxon>
    </lineage>
</organism>
<evidence type="ECO:0000313" key="1">
    <source>
        <dbReference type="EMBL" id="KAI4468686.1"/>
    </source>
</evidence>
<name>A0ACB9TPH2_HOLOL</name>
<keyword evidence="2" id="KW-1185">Reference proteome</keyword>
<accession>A0ACB9TPH2</accession>
<dbReference type="Proteomes" id="UP001056778">
    <property type="component" value="Chromosome 2"/>
</dbReference>
<comment type="caution">
    <text evidence="1">The sequence shown here is derived from an EMBL/GenBank/DDBJ whole genome shotgun (WGS) entry which is preliminary data.</text>
</comment>
<protein>
    <submittedName>
        <fullName evidence="1">Autophagy-related 2 isoform a</fullName>
    </submittedName>
</protein>
<proteinExistence type="predicted"/>
<sequence length="118" mass="13559">MPWYIPHVPEGIKKRVCIYLLQRYLGQFFEEKLTLDQLSVDLYNGTGTVEDVSLDVQALNELGEKQNWPMEFVDGYLEKLSINVPWTSLLKESSFVEVKGLKLTVQPKQRTENGILVA</sequence>
<dbReference type="EMBL" id="CM043016">
    <property type="protein sequence ID" value="KAI4468686.1"/>
    <property type="molecule type" value="Genomic_DNA"/>
</dbReference>